<gene>
    <name evidence="13" type="primary">TRM2</name>
    <name evidence="13" type="ORF">AWJ20_2025</name>
</gene>
<dbReference type="EC" id="2.1.1.35" evidence="5"/>
<keyword evidence="14" id="KW-1185">Reference proteome</keyword>
<organism evidence="13 14">
    <name type="scientific">Sugiyamaella lignohabitans</name>
    <dbReference type="NCBI Taxonomy" id="796027"/>
    <lineage>
        <taxon>Eukaryota</taxon>
        <taxon>Fungi</taxon>
        <taxon>Dikarya</taxon>
        <taxon>Ascomycota</taxon>
        <taxon>Saccharomycotina</taxon>
        <taxon>Dipodascomycetes</taxon>
        <taxon>Dipodascales</taxon>
        <taxon>Trichomonascaceae</taxon>
        <taxon>Sugiyamaella</taxon>
    </lineage>
</organism>
<evidence type="ECO:0000256" key="9">
    <source>
        <dbReference type="PROSITE-ProRule" id="PRU01024"/>
    </source>
</evidence>
<dbReference type="GO" id="GO:0006400">
    <property type="term" value="P:tRNA modification"/>
    <property type="evidence" value="ECO:0007669"/>
    <property type="project" value="EnsemblFungi"/>
</dbReference>
<dbReference type="EMBL" id="CP014503">
    <property type="protein sequence ID" value="ANB14437.1"/>
    <property type="molecule type" value="Genomic_DNA"/>
</dbReference>
<reference evidence="13 14" key="1">
    <citation type="submission" date="2016-02" db="EMBL/GenBank/DDBJ databases">
        <title>Complete genome sequence and transcriptome regulation of the pentose utilising yeast Sugiyamaella lignohabitans.</title>
        <authorList>
            <person name="Bellasio M."/>
            <person name="Peymann A."/>
            <person name="Valli M."/>
            <person name="Sipitzky M."/>
            <person name="Graf A."/>
            <person name="Sauer M."/>
            <person name="Marx H."/>
            <person name="Mattanovich D."/>
        </authorList>
    </citation>
    <scope>NUCLEOTIDE SEQUENCE [LARGE SCALE GENOMIC DNA]</scope>
    <source>
        <strain evidence="13 14">CBS 10342</strain>
    </source>
</reference>
<evidence type="ECO:0000256" key="3">
    <source>
        <dbReference type="ARBA" id="ARBA00022691"/>
    </source>
</evidence>
<dbReference type="GeneID" id="30033892"/>
<comment type="similarity">
    <text evidence="9">Belongs to the class I-like SAM-binding methyltransferase superfamily. RNA M5U methyltransferase family.</text>
</comment>
<dbReference type="Proteomes" id="UP000189580">
    <property type="component" value="Chromosome b"/>
</dbReference>
<dbReference type="InterPro" id="IPR012340">
    <property type="entry name" value="NA-bd_OB-fold"/>
</dbReference>
<feature type="binding site" evidence="9">
    <location>
        <position position="403"/>
    </location>
    <ligand>
        <name>S-adenosyl-L-methionine</name>
        <dbReference type="ChEBI" id="CHEBI:59789"/>
    </ligand>
</feature>
<dbReference type="GO" id="GO:0030697">
    <property type="term" value="F:tRNA (uracil(54)-C5)-methyltransferase activity, S-adenosyl methionine-dependent"/>
    <property type="evidence" value="ECO:0007669"/>
    <property type="project" value="UniProtKB-EC"/>
</dbReference>
<feature type="binding site" evidence="9">
    <location>
        <position position="450"/>
    </location>
    <ligand>
        <name>S-adenosyl-L-methionine</name>
        <dbReference type="ChEBI" id="CHEBI:59789"/>
    </ligand>
</feature>
<evidence type="ECO:0000256" key="4">
    <source>
        <dbReference type="ARBA" id="ARBA00022694"/>
    </source>
</evidence>
<evidence type="ECO:0000313" key="14">
    <source>
        <dbReference type="Proteomes" id="UP000189580"/>
    </source>
</evidence>
<evidence type="ECO:0000256" key="1">
    <source>
        <dbReference type="ARBA" id="ARBA00022603"/>
    </source>
</evidence>
<dbReference type="Pfam" id="PF05958">
    <property type="entry name" value="tRNA_U5-meth_tr"/>
    <property type="match status" value="1"/>
</dbReference>
<comment type="catalytic activity">
    <reaction evidence="6">
        <text>uridine(54) in tRNA + S-adenosyl-L-methionine = 5-methyluridine(54) in tRNA + S-adenosyl-L-homocysteine + H(+)</text>
        <dbReference type="Rhea" id="RHEA:42712"/>
        <dbReference type="Rhea" id="RHEA-COMP:10167"/>
        <dbReference type="Rhea" id="RHEA-COMP:10193"/>
        <dbReference type="ChEBI" id="CHEBI:15378"/>
        <dbReference type="ChEBI" id="CHEBI:57856"/>
        <dbReference type="ChEBI" id="CHEBI:59789"/>
        <dbReference type="ChEBI" id="CHEBI:65315"/>
        <dbReference type="ChEBI" id="CHEBI:74447"/>
        <dbReference type="EC" id="2.1.1.35"/>
    </reaction>
</comment>
<dbReference type="PROSITE" id="PS51622">
    <property type="entry name" value="SAM_MT_RNA_M5U_2"/>
    <property type="match status" value="1"/>
</dbReference>
<dbReference type="InterPro" id="IPR030391">
    <property type="entry name" value="MeTrfase_TrmA_CS"/>
</dbReference>
<evidence type="ECO:0000313" key="13">
    <source>
        <dbReference type="EMBL" id="ANB14437.1"/>
    </source>
</evidence>
<dbReference type="GO" id="GO:0000014">
    <property type="term" value="F:single-stranded DNA endodeoxyribonuclease activity"/>
    <property type="evidence" value="ECO:0007669"/>
    <property type="project" value="EnsemblFungi"/>
</dbReference>
<dbReference type="InterPro" id="IPR002792">
    <property type="entry name" value="TRAM_dom"/>
</dbReference>
<sequence>MTDTGLIQANSKVTAEPVVNNDKIHPRSPSLDPTPLKKQKRVKTKRYREPPVDPISAEGVLINDIRALLKSQGISEDEITNDMKAFFSRDKSVPYPDYQVVELKISALSSVGNGIGIWESPDPEAPSSIRKRVVVVPYALVGETVKTKIYRTNKYYYESELNEVVDKSPLRDDALVRCKYFTTCSGCQYQMLPYDEQLKIKREVIVNAYAHYAPLLTSDDVPSILDTVGSPEQYNYRTKLTPHFDVPRKGRLERIPPIGFGVKGRKEVLDIEECVIGTPVINKGMVEQRKVVHENFASYKRGATILLRENIKEIEDSPSTVVCTTDSKEIVTEYVGDFKFKYPAGSFFQNNNSILPSVTSYVRDNIVLPSSGKPPKYLVDTYCGSGLFGITCSTAVEQLIGVEISKDSVEYAQKNAELNNLKNASFIVGEAEKIFDKVSDAPLETSIIIDPPRKGCDKQFLDQLLEFRPAKVVYVSCNVHSQARDIEYLLKSEVARDRSSNSGNKYIIDSIRGFDFFPQTHHVESVAVLSLKNN</sequence>
<dbReference type="SUPFAM" id="SSF53335">
    <property type="entry name" value="S-adenosyl-L-methionine-dependent methyltransferases"/>
    <property type="match status" value="1"/>
</dbReference>
<dbReference type="FunFam" id="2.40.50.140:FF:000201">
    <property type="entry name" value="TRM2p tRNA methyltransferase"/>
    <property type="match status" value="1"/>
</dbReference>
<dbReference type="PANTHER" id="PTHR11061:SF30">
    <property type="entry name" value="TRNA (URACIL(54)-C(5))-METHYLTRANSFERASE"/>
    <property type="match status" value="1"/>
</dbReference>
<feature type="active site" evidence="10">
    <location>
        <position position="477"/>
    </location>
</feature>
<evidence type="ECO:0000256" key="6">
    <source>
        <dbReference type="ARBA" id="ARBA00052788"/>
    </source>
</evidence>
<feature type="binding site" evidence="9">
    <location>
        <position position="349"/>
    </location>
    <ligand>
        <name>S-adenosyl-L-methionine</name>
        <dbReference type="ChEBI" id="CHEBI:59789"/>
    </ligand>
</feature>
<proteinExistence type="inferred from homology"/>
<evidence type="ECO:0000256" key="11">
    <source>
        <dbReference type="SAM" id="MobiDB-lite"/>
    </source>
</evidence>
<keyword evidence="4" id="KW-0819">tRNA processing</keyword>
<evidence type="ECO:0000256" key="2">
    <source>
        <dbReference type="ARBA" id="ARBA00022679"/>
    </source>
</evidence>
<feature type="domain" description="TRAM" evidence="12">
    <location>
        <begin position="94"/>
        <end position="163"/>
    </location>
</feature>
<name>A0A161HLU2_9ASCO</name>
<protein>
    <recommendedName>
        <fullName evidence="8">tRNA (uracil(54)-C(5))-methyltransferase</fullName>
        <ecNumber evidence="5">2.1.1.35</ecNumber>
    </recommendedName>
</protein>
<dbReference type="PROSITE" id="PS51687">
    <property type="entry name" value="SAM_MT_RNA_M5U"/>
    <property type="match status" value="1"/>
</dbReference>
<dbReference type="InterPro" id="IPR025795">
    <property type="entry name" value="tRNA_(uracil-5-)_MeTrfase"/>
</dbReference>
<keyword evidence="3 9" id="KW-0949">S-adenosyl-L-methionine</keyword>
<evidence type="ECO:0000256" key="7">
    <source>
        <dbReference type="ARBA" id="ARBA00054700"/>
    </source>
</evidence>
<dbReference type="OrthoDB" id="10250660at2759"/>
<dbReference type="GO" id="GO:0032259">
    <property type="term" value="P:methylation"/>
    <property type="evidence" value="ECO:0007669"/>
    <property type="project" value="UniProtKB-KW"/>
</dbReference>
<evidence type="ECO:0000256" key="8">
    <source>
        <dbReference type="ARBA" id="ARBA00070108"/>
    </source>
</evidence>
<feature type="region of interest" description="Disordered" evidence="11">
    <location>
        <begin position="1"/>
        <end position="51"/>
    </location>
</feature>
<dbReference type="CDD" id="cd02440">
    <property type="entry name" value="AdoMet_MTases"/>
    <property type="match status" value="1"/>
</dbReference>
<dbReference type="FunFam" id="3.40.50.150:FF:000174">
    <property type="entry name" value="TRM2p tRNA methyltransferase"/>
    <property type="match status" value="1"/>
</dbReference>
<evidence type="ECO:0000256" key="10">
    <source>
        <dbReference type="PROSITE-ProRule" id="PRU10015"/>
    </source>
</evidence>
<dbReference type="SUPFAM" id="SSF50249">
    <property type="entry name" value="Nucleic acid-binding proteins"/>
    <property type="match status" value="1"/>
</dbReference>
<evidence type="ECO:0000259" key="12">
    <source>
        <dbReference type="PROSITE" id="PS50926"/>
    </source>
</evidence>
<dbReference type="PROSITE" id="PS01231">
    <property type="entry name" value="TRMA_2"/>
    <property type="match status" value="1"/>
</dbReference>
<dbReference type="InterPro" id="IPR030390">
    <property type="entry name" value="MeTrfase_TrmA_AS"/>
</dbReference>
<dbReference type="InterPro" id="IPR029063">
    <property type="entry name" value="SAM-dependent_MTases_sf"/>
</dbReference>
<dbReference type="Pfam" id="PF01938">
    <property type="entry name" value="TRAM"/>
    <property type="match status" value="1"/>
</dbReference>
<dbReference type="KEGG" id="slb:AWJ20_2025"/>
<comment type="function">
    <text evidence="7">Catalyzes the formation of 5-methyl-uridine at position 54 (m5U54) in all tRNA. May also have a role in tRNA stabilization or maturation.</text>
</comment>
<feature type="compositionally biased region" description="Polar residues" evidence="11">
    <location>
        <begin position="1"/>
        <end position="13"/>
    </location>
</feature>
<dbReference type="PANTHER" id="PTHR11061">
    <property type="entry name" value="RNA M5U METHYLTRANSFERASE"/>
    <property type="match status" value="1"/>
</dbReference>
<feature type="binding site" evidence="9">
    <location>
        <position position="382"/>
    </location>
    <ligand>
        <name>S-adenosyl-L-methionine</name>
        <dbReference type="ChEBI" id="CHEBI:59789"/>
    </ligand>
</feature>
<accession>A0A161HLU2</accession>
<dbReference type="Gene3D" id="3.40.50.150">
    <property type="entry name" value="Vaccinia Virus protein VP39"/>
    <property type="match status" value="2"/>
</dbReference>
<dbReference type="InterPro" id="IPR010280">
    <property type="entry name" value="U5_MeTrfase_fam"/>
</dbReference>
<dbReference type="PROSITE" id="PS01230">
    <property type="entry name" value="TRMA_1"/>
    <property type="match status" value="1"/>
</dbReference>
<feature type="active site" description="Nucleophile" evidence="9">
    <location>
        <position position="477"/>
    </location>
</feature>
<evidence type="ECO:0000256" key="5">
    <source>
        <dbReference type="ARBA" id="ARBA00033763"/>
    </source>
</evidence>
<feature type="compositionally biased region" description="Basic residues" evidence="11">
    <location>
        <begin position="37"/>
        <end position="46"/>
    </location>
</feature>
<dbReference type="AlphaFoldDB" id="A0A161HLU2"/>
<keyword evidence="1 9" id="KW-0489">Methyltransferase</keyword>
<dbReference type="PROSITE" id="PS50926">
    <property type="entry name" value="TRAM"/>
    <property type="match status" value="1"/>
</dbReference>
<dbReference type="RefSeq" id="XP_018736914.1">
    <property type="nucleotide sequence ID" value="XM_018878952.1"/>
</dbReference>
<dbReference type="GO" id="GO:0051908">
    <property type="term" value="F:double-stranded DNA 5'-3' DNA exonuclease activity"/>
    <property type="evidence" value="ECO:0007669"/>
    <property type="project" value="EnsemblFungi"/>
</dbReference>
<keyword evidence="2 9" id="KW-0808">Transferase</keyword>
<dbReference type="Gene3D" id="2.40.50.140">
    <property type="entry name" value="Nucleic acid-binding proteins"/>
    <property type="match status" value="1"/>
</dbReference>